<feature type="compositionally biased region" description="Low complexity" evidence="1">
    <location>
        <begin position="1123"/>
        <end position="1138"/>
    </location>
</feature>
<feature type="compositionally biased region" description="Acidic residues" evidence="1">
    <location>
        <begin position="1028"/>
        <end position="1053"/>
    </location>
</feature>
<dbReference type="Pfam" id="PF18803">
    <property type="entry name" value="CxC2"/>
    <property type="match status" value="1"/>
</dbReference>
<dbReference type="PANTHER" id="PTHR33096">
    <property type="entry name" value="CXC2 DOMAIN-CONTAINING PROTEIN"/>
    <property type="match status" value="1"/>
</dbReference>
<organism evidence="3 4">
    <name type="scientific">Mycena albidolilacea</name>
    <dbReference type="NCBI Taxonomy" id="1033008"/>
    <lineage>
        <taxon>Eukaryota</taxon>
        <taxon>Fungi</taxon>
        <taxon>Dikarya</taxon>
        <taxon>Basidiomycota</taxon>
        <taxon>Agaricomycotina</taxon>
        <taxon>Agaricomycetes</taxon>
        <taxon>Agaricomycetidae</taxon>
        <taxon>Agaricales</taxon>
        <taxon>Marasmiineae</taxon>
        <taxon>Mycenaceae</taxon>
        <taxon>Mycena</taxon>
    </lineage>
</organism>
<feature type="region of interest" description="Disordered" evidence="1">
    <location>
        <begin position="19"/>
        <end position="107"/>
    </location>
</feature>
<accession>A0AAD7E6B9</accession>
<proteinExistence type="predicted"/>
<feature type="compositionally biased region" description="Low complexity" evidence="1">
    <location>
        <begin position="62"/>
        <end position="75"/>
    </location>
</feature>
<gene>
    <name evidence="3" type="ORF">DFH08DRAFT_979376</name>
</gene>
<evidence type="ECO:0000313" key="3">
    <source>
        <dbReference type="EMBL" id="KAJ7300718.1"/>
    </source>
</evidence>
<feature type="compositionally biased region" description="Pro residues" evidence="1">
    <location>
        <begin position="352"/>
        <end position="361"/>
    </location>
</feature>
<reference evidence="3" key="1">
    <citation type="submission" date="2023-03" db="EMBL/GenBank/DDBJ databases">
        <title>Massive genome expansion in bonnet fungi (Mycena s.s.) driven by repeated elements and novel gene families across ecological guilds.</title>
        <authorList>
            <consortium name="Lawrence Berkeley National Laboratory"/>
            <person name="Harder C.B."/>
            <person name="Miyauchi S."/>
            <person name="Viragh M."/>
            <person name="Kuo A."/>
            <person name="Thoen E."/>
            <person name="Andreopoulos B."/>
            <person name="Lu D."/>
            <person name="Skrede I."/>
            <person name="Drula E."/>
            <person name="Henrissat B."/>
            <person name="Morin E."/>
            <person name="Kohler A."/>
            <person name="Barry K."/>
            <person name="LaButti K."/>
            <person name="Morin E."/>
            <person name="Salamov A."/>
            <person name="Lipzen A."/>
            <person name="Mereny Z."/>
            <person name="Hegedus B."/>
            <person name="Baldrian P."/>
            <person name="Stursova M."/>
            <person name="Weitz H."/>
            <person name="Taylor A."/>
            <person name="Grigoriev I.V."/>
            <person name="Nagy L.G."/>
            <person name="Martin F."/>
            <person name="Kauserud H."/>
        </authorList>
    </citation>
    <scope>NUCLEOTIDE SEQUENCE</scope>
    <source>
        <strain evidence="3">CBHHK002</strain>
    </source>
</reference>
<feature type="region of interest" description="Disordered" evidence="1">
    <location>
        <begin position="431"/>
        <end position="456"/>
    </location>
</feature>
<feature type="region of interest" description="Disordered" evidence="1">
    <location>
        <begin position="281"/>
        <end position="364"/>
    </location>
</feature>
<dbReference type="InterPro" id="IPR041457">
    <property type="entry name" value="CxC2_KDZ-assoc"/>
</dbReference>
<feature type="domain" description="CxC2-like cysteine cluster KDZ transposase-associated" evidence="2">
    <location>
        <begin position="147"/>
        <end position="229"/>
    </location>
</feature>
<dbReference type="AlphaFoldDB" id="A0AAD7E6B9"/>
<evidence type="ECO:0000256" key="1">
    <source>
        <dbReference type="SAM" id="MobiDB-lite"/>
    </source>
</evidence>
<comment type="caution">
    <text evidence="3">The sequence shown here is derived from an EMBL/GenBank/DDBJ whole genome shotgun (WGS) entry which is preliminary data.</text>
</comment>
<dbReference type="InterPro" id="IPR040521">
    <property type="entry name" value="KDZ"/>
</dbReference>
<feature type="region of interest" description="Disordered" evidence="1">
    <location>
        <begin position="1114"/>
        <end position="1139"/>
    </location>
</feature>
<protein>
    <recommendedName>
        <fullName evidence="2">CxC2-like cysteine cluster KDZ transposase-associated domain-containing protein</fullName>
    </recommendedName>
</protein>
<dbReference type="PANTHER" id="PTHR33096:SF1">
    <property type="entry name" value="CXC1-LIKE CYSTEINE CLUSTER ASSOCIATED WITH KDZ TRANSPOSASES DOMAIN-CONTAINING PROTEIN"/>
    <property type="match status" value="1"/>
</dbReference>
<dbReference type="EMBL" id="JARIHO010000154">
    <property type="protein sequence ID" value="KAJ7300718.1"/>
    <property type="molecule type" value="Genomic_DNA"/>
</dbReference>
<keyword evidence="4" id="KW-1185">Reference proteome</keyword>
<name>A0AAD7E6B9_9AGAR</name>
<dbReference type="Proteomes" id="UP001218218">
    <property type="component" value="Unassembled WGS sequence"/>
</dbReference>
<feature type="compositionally biased region" description="Pro residues" evidence="1">
    <location>
        <begin position="311"/>
        <end position="323"/>
    </location>
</feature>
<evidence type="ECO:0000259" key="2">
    <source>
        <dbReference type="Pfam" id="PF18803"/>
    </source>
</evidence>
<feature type="region of interest" description="Disordered" evidence="1">
    <location>
        <begin position="1022"/>
        <end position="1061"/>
    </location>
</feature>
<sequence length="1217" mass="137424">MPLRFSDKEVNLLRDDALPWPARTPLPVHRPAHLSDRRTASTSHPPTIYCANGQTLGHRLIRPLPKTPQTPQTPSRQRDVPSDASPYVVEYHPSPNKQKARAQGPRLRQQQWRNWTYDVLPKLMPVFLRLWHETESLCTTDELALPPTRPCACKTRTLDIAVVHMNTIEHIKIRICHCQTAGEQLLTAGLFPCSPHRPSLAVDVGVLEFVRRLFVNLLPNNTAFCNTLEGFLASRGYKLTTKDTLCVRFANALEWYTTLRTMVGNEIDKLLNATRQILRGDEISDPPATPAQSSAVPSAPATPVAGTLFPPSSPTASVPPPPSGRARPGKRYRAHVSEETDSEDEGAGGAPNPFPDPPPRTRPSDYLISRCPACFGGLEHDPSQQVDIEVCLDGCYTQKRKRTKAGRDLPRMHPQMRFVSEATAQNMDEHVENVRPPKPPKAKQPRAEEEADGYEGEMKVPHSVLNECESSFKAADEKREAASTQFFDDTGLIAILCRHDRVLWLVNMRMPGEKQYYALSLLEMLFQHLPPNIRVGVLYDIACQLHCSCAKFGFLGWYLHHILFAVSVFHAFAHRWACQLIYHPLKCRGFGFTNGEGCERFWHSISKLIPYLRVAGYHNRLHTIDSQIEHADKASLGRLGSWLVRRTVHCEGKRREAERDLAECGIEEDVLREEWKKQVAAQTKPAQKRSKTRGSAVVEEVILARKCVNALFHSMTVLRDALSDPNSTAHVLLYAESRVEDAEAAWRREQMKLQRLEQQLGVTDATLIQKLRHSDYYTACMNAKVLKERLRQRLRERKFELDLIERSFCRSSEKWCVVFTCHHMMSPTIRVTENQKNDHAGAAIKRREPTISNTVKEYNKLCADIASLIRNNKAPTGAVAPSPIPAKDIFQLDVDDAIWQDMGLDEDTAPASWLVDAKVRAGIRAMLQKDWCDEEAPRLKRERRHLQIWFATEWEAVSETMKIAQGAGAVQYQLQLRREELLELCVLWKKSLDSLTYNGDLPPWGPTQEEILDCQISGVTASYGNGQDSDEEGNSDDDERVGLEEEEEEEEEEGGGRVAMSHQTTLHRFFTAVVFAPLRLGRAPHTAPSSNGALRQIVLTDFFQRAAAVAGAGAGEAKIKNEPPATSTAPSSPVVPTPDLESRVRGLLAKRKRDIANMDETRYTDPDFGDVNWELDQMFGEVSEWLESYLDKHEEAKKATEKYLQAYEQAQKRIRID</sequence>
<feature type="compositionally biased region" description="Low complexity" evidence="1">
    <location>
        <begin position="290"/>
        <end position="305"/>
    </location>
</feature>
<evidence type="ECO:0000313" key="4">
    <source>
        <dbReference type="Proteomes" id="UP001218218"/>
    </source>
</evidence>
<dbReference type="Pfam" id="PF18758">
    <property type="entry name" value="KDZ"/>
    <property type="match status" value="1"/>
</dbReference>